<sequence>MAGLFLVNVVTCCLLVSVTWAWVNEEIYIGKRGFFSKVGCKLFGSGCSSPEENVSYGLLFDAGSSSTKLKVYRVTPAEDASSLPRLDSVFSERFAPGLGDVQDVRDYLVNILEVAKEKIPESKQKETPIYLLATDGLRFLSADDATNLIEEVKSVFSDSSVSPFIYKPAGVGILSGEEEGVYAWVAANYLLGFFDKNRSEAKSVGILEMGGGSTQITFQPNSPLYEGEFQVRVLGQEYELYVHSYLQFGINAINIWVAEVLAEWNPEETTLNNPCMLEDDETDVQLEDGRELKLTGTGDPSECNEILEHILKPETGYRCEPKPCAIGSVYQPSLEDIQFYATQGFTYAPKELGVVGDDEILHISELEEAATEYCGRSLSEAIDAGIKESLASTTCLMGLYIPKLFTLSYGFSPDTSDITVTSNIGNDSIDWGLGAMVIELSGNSVRRRR</sequence>
<dbReference type="InterPro" id="IPR000407">
    <property type="entry name" value="GDA1_CD39_NTPase"/>
</dbReference>
<organism evidence="7">
    <name type="scientific">Arion vulgaris</name>
    <dbReference type="NCBI Taxonomy" id="1028688"/>
    <lineage>
        <taxon>Eukaryota</taxon>
        <taxon>Metazoa</taxon>
        <taxon>Spiralia</taxon>
        <taxon>Lophotrochozoa</taxon>
        <taxon>Mollusca</taxon>
        <taxon>Gastropoda</taxon>
        <taxon>Heterobranchia</taxon>
        <taxon>Euthyneura</taxon>
        <taxon>Panpulmonata</taxon>
        <taxon>Eupulmonata</taxon>
        <taxon>Stylommatophora</taxon>
        <taxon>Helicina</taxon>
        <taxon>Arionoidea</taxon>
        <taxon>Arionidae</taxon>
        <taxon>Arion</taxon>
    </lineage>
</organism>
<proteinExistence type="inferred from homology"/>
<keyword evidence="4" id="KW-0067">ATP-binding</keyword>
<dbReference type="GO" id="GO:0005524">
    <property type="term" value="F:ATP binding"/>
    <property type="evidence" value="ECO:0007669"/>
    <property type="project" value="UniProtKB-KW"/>
</dbReference>
<feature type="signal peptide" evidence="6">
    <location>
        <begin position="1"/>
        <end position="21"/>
    </location>
</feature>
<dbReference type="AlphaFoldDB" id="A0A0B7BDQ0"/>
<evidence type="ECO:0000256" key="2">
    <source>
        <dbReference type="ARBA" id="ARBA00022801"/>
    </source>
</evidence>
<evidence type="ECO:0000313" key="8">
    <source>
        <dbReference type="EMBL" id="CEK91114.1"/>
    </source>
</evidence>
<dbReference type="Pfam" id="PF01150">
    <property type="entry name" value="GDA1_CD39"/>
    <property type="match status" value="1"/>
</dbReference>
<dbReference type="Gene3D" id="3.30.420.40">
    <property type="match status" value="1"/>
</dbReference>
<feature type="binding site" evidence="4">
    <location>
        <begin position="211"/>
        <end position="215"/>
    </location>
    <ligand>
        <name>ATP</name>
        <dbReference type="ChEBI" id="CHEBI:30616"/>
    </ligand>
</feature>
<dbReference type="GO" id="GO:0045134">
    <property type="term" value="F:UDP phosphatase activity"/>
    <property type="evidence" value="ECO:0007669"/>
    <property type="project" value="TreeGrafter"/>
</dbReference>
<name>A0A0B7BDQ0_9EUPU</name>
<dbReference type="GO" id="GO:0017111">
    <property type="term" value="F:ribonucleoside triphosphate phosphatase activity"/>
    <property type="evidence" value="ECO:0007669"/>
    <property type="project" value="TreeGrafter"/>
</dbReference>
<evidence type="ECO:0000313" key="7">
    <source>
        <dbReference type="EMBL" id="CEK91113.1"/>
    </source>
</evidence>
<dbReference type="Gene3D" id="3.30.420.150">
    <property type="entry name" value="Exopolyphosphatase. Domain 2"/>
    <property type="match status" value="1"/>
</dbReference>
<keyword evidence="2 5" id="KW-0378">Hydrolase</keyword>
<feature type="active site" description="Proton acceptor" evidence="3">
    <location>
        <position position="179"/>
    </location>
</feature>
<dbReference type="EMBL" id="HACG01044249">
    <property type="protein sequence ID" value="CEK91114.1"/>
    <property type="molecule type" value="Transcribed_RNA"/>
</dbReference>
<comment type="similarity">
    <text evidence="1 5">Belongs to the GDA1/CD39 NTPase family.</text>
</comment>
<evidence type="ECO:0000256" key="1">
    <source>
        <dbReference type="ARBA" id="ARBA00009283"/>
    </source>
</evidence>
<evidence type="ECO:0000256" key="6">
    <source>
        <dbReference type="SAM" id="SignalP"/>
    </source>
</evidence>
<gene>
    <name evidence="7" type="primary">ORF181084</name>
    <name evidence="8" type="synonym">ORF181089</name>
</gene>
<evidence type="ECO:0000256" key="3">
    <source>
        <dbReference type="PIRSR" id="PIRSR600407-1"/>
    </source>
</evidence>
<dbReference type="PANTHER" id="PTHR11782:SF83">
    <property type="entry name" value="GUANOSINE-DIPHOSPHATASE"/>
    <property type="match status" value="1"/>
</dbReference>
<evidence type="ECO:0000256" key="4">
    <source>
        <dbReference type="PIRSR" id="PIRSR600407-2"/>
    </source>
</evidence>
<dbReference type="EMBL" id="HACG01044248">
    <property type="protein sequence ID" value="CEK91113.1"/>
    <property type="molecule type" value="Transcribed_RNA"/>
</dbReference>
<protein>
    <submittedName>
        <fullName evidence="7">Uncharacterized protein</fullName>
    </submittedName>
</protein>
<dbReference type="PANTHER" id="PTHR11782">
    <property type="entry name" value="ADENOSINE/GUANOSINE DIPHOSPHATASE"/>
    <property type="match status" value="1"/>
</dbReference>
<feature type="chain" id="PRO_5007391501" evidence="6">
    <location>
        <begin position="22"/>
        <end position="449"/>
    </location>
</feature>
<evidence type="ECO:0000256" key="5">
    <source>
        <dbReference type="RuleBase" id="RU003833"/>
    </source>
</evidence>
<reference evidence="7" key="1">
    <citation type="submission" date="2014-12" db="EMBL/GenBank/DDBJ databases">
        <title>Insight into the proteome of Arion vulgaris.</title>
        <authorList>
            <person name="Aradska J."/>
            <person name="Bulat T."/>
            <person name="Smidak R."/>
            <person name="Sarate P."/>
            <person name="Gangsoo J."/>
            <person name="Sialana F."/>
            <person name="Bilban M."/>
            <person name="Lubec G."/>
        </authorList>
    </citation>
    <scope>NUCLEOTIDE SEQUENCE</scope>
    <source>
        <tissue evidence="7">Skin</tissue>
    </source>
</reference>
<dbReference type="GO" id="GO:0005886">
    <property type="term" value="C:plasma membrane"/>
    <property type="evidence" value="ECO:0007669"/>
    <property type="project" value="TreeGrafter"/>
</dbReference>
<dbReference type="PROSITE" id="PS01238">
    <property type="entry name" value="GDA1_CD39_NTPASE"/>
    <property type="match status" value="1"/>
</dbReference>
<dbReference type="CDD" id="cd24003">
    <property type="entry name" value="ASKHA_NBD_GDA1_CD39_NTPase"/>
    <property type="match status" value="1"/>
</dbReference>
<keyword evidence="6" id="KW-0732">Signal</keyword>
<dbReference type="GO" id="GO:0004382">
    <property type="term" value="F:GDP phosphatase activity"/>
    <property type="evidence" value="ECO:0007669"/>
    <property type="project" value="TreeGrafter"/>
</dbReference>
<dbReference type="GO" id="GO:0009134">
    <property type="term" value="P:nucleoside diphosphate catabolic process"/>
    <property type="evidence" value="ECO:0007669"/>
    <property type="project" value="TreeGrafter"/>
</dbReference>
<accession>A0A0B7BDQ0</accession>
<keyword evidence="4" id="KW-0547">Nucleotide-binding</keyword>